<evidence type="ECO:0000256" key="1">
    <source>
        <dbReference type="ARBA" id="ARBA00022441"/>
    </source>
</evidence>
<accession>A0A5M6D907</accession>
<evidence type="ECO:0000256" key="2">
    <source>
        <dbReference type="ARBA" id="ARBA00022737"/>
    </source>
</evidence>
<keyword evidence="1" id="KW-0880">Kelch repeat</keyword>
<keyword evidence="4" id="KW-1185">Reference proteome</keyword>
<comment type="caution">
    <text evidence="3">The sequence shown here is derived from an EMBL/GenBank/DDBJ whole genome shotgun (WGS) entry which is preliminary data.</text>
</comment>
<dbReference type="EMBL" id="VWSF01000015">
    <property type="protein sequence ID" value="KAA5542960.1"/>
    <property type="molecule type" value="Genomic_DNA"/>
</dbReference>
<evidence type="ECO:0000313" key="4">
    <source>
        <dbReference type="Proteomes" id="UP000323426"/>
    </source>
</evidence>
<dbReference type="PANTHER" id="PTHR45632">
    <property type="entry name" value="LD33804P"/>
    <property type="match status" value="1"/>
</dbReference>
<name>A0A5M6D907_9BACT</name>
<reference evidence="3 4" key="1">
    <citation type="submission" date="2019-09" db="EMBL/GenBank/DDBJ databases">
        <title>Genome sequence and assembly of Adhaeribacter sp.</title>
        <authorList>
            <person name="Chhetri G."/>
        </authorList>
    </citation>
    <scope>NUCLEOTIDE SEQUENCE [LARGE SCALE GENOMIC DNA]</scope>
    <source>
        <strain evidence="3 4">DK36</strain>
    </source>
</reference>
<dbReference type="Proteomes" id="UP000323426">
    <property type="component" value="Unassembled WGS sequence"/>
</dbReference>
<organism evidence="3 4">
    <name type="scientific">Adhaeribacter rhizoryzae</name>
    <dbReference type="NCBI Taxonomy" id="2607907"/>
    <lineage>
        <taxon>Bacteria</taxon>
        <taxon>Pseudomonadati</taxon>
        <taxon>Bacteroidota</taxon>
        <taxon>Cytophagia</taxon>
        <taxon>Cytophagales</taxon>
        <taxon>Hymenobacteraceae</taxon>
        <taxon>Adhaeribacter</taxon>
    </lineage>
</organism>
<sequence length="408" mass="44153">MLIMVEGCTGSIYYKRLLMKFELLHIIVLFLVMIMHNQTMAQSQTVQAINWKVAAELPALTGQAKALGLAGPVAGVHHQVLVIAGGANFPDKMPWLGGTKKYYNDIYVFEKEAKGNTIKPNPKLFHLSNPVAYGASCSTPSGIICAGGENDKGITNQVLLIQWDTATKKIAVKNLPDLPIAITNAAITAVENTIYVGGGEMADGVSNQFFSLDLNHPTAGWQQLPSLPKPVSHAVMVMQAGGGHQYIYLIGGRKKNSNGISDLYDSVYRYDLNSNQWQQKQSLPYALSAGTGMATRAGEILLFGGDKGETFHKTEQLLAAIAAEKSEAKKQQLIGQKANLQSAHPGFSKEVLQYNAHADTWKKLGTIPYEVPVTTTAVNWADGVLIPSGEIKAGVRTPQLLLGKFLHK</sequence>
<proteinExistence type="predicted"/>
<dbReference type="InterPro" id="IPR015915">
    <property type="entry name" value="Kelch-typ_b-propeller"/>
</dbReference>
<protein>
    <submittedName>
        <fullName evidence="3">Galactose oxidase</fullName>
    </submittedName>
</protein>
<dbReference type="Gene3D" id="2.120.10.80">
    <property type="entry name" value="Kelch-type beta propeller"/>
    <property type="match status" value="1"/>
</dbReference>
<dbReference type="SUPFAM" id="SSF117281">
    <property type="entry name" value="Kelch motif"/>
    <property type="match status" value="1"/>
</dbReference>
<evidence type="ECO:0000313" key="3">
    <source>
        <dbReference type="EMBL" id="KAA5542960.1"/>
    </source>
</evidence>
<dbReference type="InterPro" id="IPR056734">
    <property type="entry name" value="NANM"/>
</dbReference>
<gene>
    <name evidence="3" type="ORF">F0145_17630</name>
</gene>
<keyword evidence="2" id="KW-0677">Repeat</keyword>
<dbReference type="PANTHER" id="PTHR45632:SF3">
    <property type="entry name" value="KELCH-LIKE PROTEIN 32"/>
    <property type="match status" value="1"/>
</dbReference>
<dbReference type="Pfam" id="PF24996">
    <property type="entry name" value="NANM"/>
    <property type="match status" value="2"/>
</dbReference>
<dbReference type="AlphaFoldDB" id="A0A5M6D907"/>